<evidence type="ECO:0000313" key="3">
    <source>
        <dbReference type="Proteomes" id="UP001630127"/>
    </source>
</evidence>
<keyword evidence="3" id="KW-1185">Reference proteome</keyword>
<protein>
    <submittedName>
        <fullName evidence="2">Uncharacterized protein</fullName>
    </submittedName>
</protein>
<sequence>LRADPKIKAAKTAKPATNDGEIDTEEEVGAGAGASAASEAPVSEKIMATTTTENGTTEEAERDTAIAQEGILEGEIRAGCSGSYVDLISQAGLAIRLWTVVYLGPRAVLSCYEPNDSTRNNVIEN</sequence>
<reference evidence="2 3" key="1">
    <citation type="submission" date="2024-11" db="EMBL/GenBank/DDBJ databases">
        <title>A near-complete genome assembly of Cinchona calisaya.</title>
        <authorList>
            <person name="Lian D.C."/>
            <person name="Zhao X.W."/>
            <person name="Wei L."/>
        </authorList>
    </citation>
    <scope>NUCLEOTIDE SEQUENCE [LARGE SCALE GENOMIC DNA]</scope>
    <source>
        <tissue evidence="2">Nenye</tissue>
    </source>
</reference>
<dbReference type="AlphaFoldDB" id="A0ABD2XX62"/>
<proteinExistence type="predicted"/>
<evidence type="ECO:0000313" key="2">
    <source>
        <dbReference type="EMBL" id="KAL3498570.1"/>
    </source>
</evidence>
<feature type="region of interest" description="Disordered" evidence="1">
    <location>
        <begin position="1"/>
        <end position="63"/>
    </location>
</feature>
<evidence type="ECO:0000256" key="1">
    <source>
        <dbReference type="SAM" id="MobiDB-lite"/>
    </source>
</evidence>
<dbReference type="EMBL" id="JBJUIK010000017">
    <property type="protein sequence ID" value="KAL3498570.1"/>
    <property type="molecule type" value="Genomic_DNA"/>
</dbReference>
<comment type="caution">
    <text evidence="2">The sequence shown here is derived from an EMBL/GenBank/DDBJ whole genome shotgun (WGS) entry which is preliminary data.</text>
</comment>
<name>A0ABD2XX62_9GENT</name>
<feature type="compositionally biased region" description="Low complexity" evidence="1">
    <location>
        <begin position="33"/>
        <end position="55"/>
    </location>
</feature>
<feature type="non-terminal residue" evidence="2">
    <location>
        <position position="1"/>
    </location>
</feature>
<gene>
    <name evidence="2" type="ORF">ACH5RR_041302</name>
</gene>
<accession>A0ABD2XX62</accession>
<organism evidence="2 3">
    <name type="scientific">Cinchona calisaya</name>
    <dbReference type="NCBI Taxonomy" id="153742"/>
    <lineage>
        <taxon>Eukaryota</taxon>
        <taxon>Viridiplantae</taxon>
        <taxon>Streptophyta</taxon>
        <taxon>Embryophyta</taxon>
        <taxon>Tracheophyta</taxon>
        <taxon>Spermatophyta</taxon>
        <taxon>Magnoliopsida</taxon>
        <taxon>eudicotyledons</taxon>
        <taxon>Gunneridae</taxon>
        <taxon>Pentapetalae</taxon>
        <taxon>asterids</taxon>
        <taxon>lamiids</taxon>
        <taxon>Gentianales</taxon>
        <taxon>Rubiaceae</taxon>
        <taxon>Cinchonoideae</taxon>
        <taxon>Cinchoneae</taxon>
        <taxon>Cinchona</taxon>
    </lineage>
</organism>
<dbReference type="Proteomes" id="UP001630127">
    <property type="component" value="Unassembled WGS sequence"/>
</dbReference>